<protein>
    <submittedName>
        <fullName evidence="3">DUF4097 domain-containing protein</fullName>
    </submittedName>
</protein>
<evidence type="ECO:0000313" key="4">
    <source>
        <dbReference type="Proteomes" id="UP000824162"/>
    </source>
</evidence>
<reference evidence="3" key="1">
    <citation type="journal article" date="2021" name="PeerJ">
        <title>Extensive microbial diversity within the chicken gut microbiome revealed by metagenomics and culture.</title>
        <authorList>
            <person name="Gilroy R."/>
            <person name="Ravi A."/>
            <person name="Getino M."/>
            <person name="Pursley I."/>
            <person name="Horton D.L."/>
            <person name="Alikhan N.F."/>
            <person name="Baker D."/>
            <person name="Gharbi K."/>
            <person name="Hall N."/>
            <person name="Watson M."/>
            <person name="Adriaenssens E.M."/>
            <person name="Foster-Nyarko E."/>
            <person name="Jarju S."/>
            <person name="Secka A."/>
            <person name="Antonio M."/>
            <person name="Oren A."/>
            <person name="Chaudhuri R.R."/>
            <person name="La Ragione R."/>
            <person name="Hildebrand F."/>
            <person name="Pallen M.J."/>
        </authorList>
    </citation>
    <scope>NUCLEOTIDE SEQUENCE</scope>
    <source>
        <strain evidence="3">5790</strain>
    </source>
</reference>
<organism evidence="3 4">
    <name type="scientific">Candidatus Monoglobus merdigallinarum</name>
    <dbReference type="NCBI Taxonomy" id="2838698"/>
    <lineage>
        <taxon>Bacteria</taxon>
        <taxon>Bacillati</taxon>
        <taxon>Bacillota</taxon>
        <taxon>Clostridia</taxon>
        <taxon>Monoglobales</taxon>
        <taxon>Monoglobaceae</taxon>
        <taxon>Monoglobus</taxon>
    </lineage>
</organism>
<feature type="compositionally biased region" description="Basic and acidic residues" evidence="1">
    <location>
        <begin position="174"/>
        <end position="185"/>
    </location>
</feature>
<evidence type="ECO:0000256" key="1">
    <source>
        <dbReference type="SAM" id="MobiDB-lite"/>
    </source>
</evidence>
<dbReference type="InterPro" id="IPR025164">
    <property type="entry name" value="Toastrack_DUF4097"/>
</dbReference>
<reference evidence="3" key="2">
    <citation type="submission" date="2021-04" db="EMBL/GenBank/DDBJ databases">
        <authorList>
            <person name="Gilroy R."/>
        </authorList>
    </citation>
    <scope>NUCLEOTIDE SEQUENCE</scope>
    <source>
        <strain evidence="3">5790</strain>
    </source>
</reference>
<comment type="caution">
    <text evidence="3">The sequence shown here is derived from an EMBL/GenBank/DDBJ whole genome shotgun (WGS) entry which is preliminary data.</text>
</comment>
<evidence type="ECO:0000259" key="2">
    <source>
        <dbReference type="Pfam" id="PF13349"/>
    </source>
</evidence>
<dbReference type="Proteomes" id="UP000824162">
    <property type="component" value="Unassembled WGS sequence"/>
</dbReference>
<feature type="region of interest" description="Disordered" evidence="1">
    <location>
        <begin position="174"/>
        <end position="204"/>
    </location>
</feature>
<name>A0A9D1PSH6_9FIRM</name>
<proteinExistence type="predicted"/>
<dbReference type="EMBL" id="DXIJ01000135">
    <property type="protein sequence ID" value="HIV86397.1"/>
    <property type="molecule type" value="Genomic_DNA"/>
</dbReference>
<evidence type="ECO:0000313" key="3">
    <source>
        <dbReference type="EMBL" id="HIV86397.1"/>
    </source>
</evidence>
<dbReference type="AlphaFoldDB" id="A0A9D1PSH6"/>
<gene>
    <name evidence="3" type="ORF">H9900_06295</name>
</gene>
<sequence length="204" mass="21911">IFAGCSESGEPFEKRSYTPDIQIKEIDLDVQDREIEVSVSEDDQIHIDYFENSKETYEITVSDDNVLTMTSADSKTWTDYIGGKPSAENRKIFLHIPDALLDTVSLSTTNENISLVPLNVAGSVSVSSNGGDIAFDGLGAGKAINLTVKNGDISGTIAGGYDDFAIKSEIKKGESNLPKNKDGGEKTLNVSANNGDINVELKAE</sequence>
<feature type="non-terminal residue" evidence="3">
    <location>
        <position position="1"/>
    </location>
</feature>
<feature type="domain" description="DUF4097" evidence="2">
    <location>
        <begin position="23"/>
        <end position="201"/>
    </location>
</feature>
<dbReference type="Pfam" id="PF13349">
    <property type="entry name" value="DUF4097"/>
    <property type="match status" value="1"/>
</dbReference>
<accession>A0A9D1PSH6</accession>